<organism evidence="2 3">
    <name type="scientific">Dactylonectria macrodidyma</name>
    <dbReference type="NCBI Taxonomy" id="307937"/>
    <lineage>
        <taxon>Eukaryota</taxon>
        <taxon>Fungi</taxon>
        <taxon>Dikarya</taxon>
        <taxon>Ascomycota</taxon>
        <taxon>Pezizomycotina</taxon>
        <taxon>Sordariomycetes</taxon>
        <taxon>Hypocreomycetidae</taxon>
        <taxon>Hypocreales</taxon>
        <taxon>Nectriaceae</taxon>
        <taxon>Dactylonectria</taxon>
    </lineage>
</organism>
<evidence type="ECO:0000256" key="1">
    <source>
        <dbReference type="SAM" id="MobiDB-lite"/>
    </source>
</evidence>
<dbReference type="Proteomes" id="UP000738349">
    <property type="component" value="Unassembled WGS sequence"/>
</dbReference>
<keyword evidence="3" id="KW-1185">Reference proteome</keyword>
<dbReference type="OrthoDB" id="4904114at2759"/>
<accession>A0A9P9D224</accession>
<evidence type="ECO:0000313" key="3">
    <source>
        <dbReference type="Proteomes" id="UP000738349"/>
    </source>
</evidence>
<protein>
    <submittedName>
        <fullName evidence="2">Uncharacterized protein</fullName>
    </submittedName>
</protein>
<dbReference type="AlphaFoldDB" id="A0A9P9D224"/>
<gene>
    <name evidence="2" type="ORF">EDB81DRAFT_671170</name>
</gene>
<feature type="region of interest" description="Disordered" evidence="1">
    <location>
        <begin position="325"/>
        <end position="420"/>
    </location>
</feature>
<comment type="caution">
    <text evidence="2">The sequence shown here is derived from an EMBL/GenBank/DDBJ whole genome shotgun (WGS) entry which is preliminary data.</text>
</comment>
<sequence length="879" mass="101321">MGQFRFLPEYLIEQASRLCHELMFGWEPDIDLAKIKDDMTNSDRGFSFVTHPENNISTAYLELFKRACTSRHEPLSRKDCWNWQAVYKYLKKEESFREYLGLAMYVTGGQLPRWPELLSLWCENGEFGERGLYKYRSSLLYVVRHHKAKRSTNREFIVARFLSAEVARLVYKYCTYIRRFVDLLDRERGFSMQDAEGSSPLLFRAQITSGSKPWQTGRFTAILKDTTSKLWGHPVTSQLLRQLCIGITEKHVREVYQPFNRFVDRSENAHRNVVFAWQSGHRPLQRGTTYGLDGAYPTTLQPQLLELYEWASTKWHEFLHLPSKLSSPATKPPCDVQQLPWLEPGSSTQAPGLRSKSSGHKLQNQDQGDRRPKVSAHPTEYESLDCQSRDSRAISWSPSPPRPKRRRIDDGRTASSLSIPLSRGGSALEIPDPLFGCPNELRSVEEIGERRSILQFLNGYYPTQEIDFRRQDQLSSIVQTVEWWGLVGCQLCFANTGEPEPDHDINTCGKEVDGEKARAILHWLERLTIPLSYTQQRGDCSVCVAFHPCKEMVFGDRAITARSACERAYWDEELEMKSGPDGHCEHKPIIRQVIAALCAYDDQFLGKLFTKLVSDRDGVNLTDECDARKWFEKRISFDDYCFSNILLVYESLVVAFYFRQNQKRGLAALWGFPKQPPGLVPPPKESHKRISRLNDVEELNAWEAALDWWVGECGFCVGRGLRGSHILHELRQCERGGSERIRDALGEAMYEEGILPSNGCDRCHLPYDICDDWMRDEDGEWARPDMSRRQCKYGQYLLGDTLIGLYYCGKGEFQQYIFDEVEEYCDRDCDWEDCEVSYDSETVAYCLSQPITVAGVEGSKMVRMLAVFTRMIWNLVGKD</sequence>
<reference evidence="2" key="1">
    <citation type="journal article" date="2021" name="Nat. Commun.">
        <title>Genetic determinants of endophytism in the Arabidopsis root mycobiome.</title>
        <authorList>
            <person name="Mesny F."/>
            <person name="Miyauchi S."/>
            <person name="Thiergart T."/>
            <person name="Pickel B."/>
            <person name="Atanasova L."/>
            <person name="Karlsson M."/>
            <person name="Huettel B."/>
            <person name="Barry K.W."/>
            <person name="Haridas S."/>
            <person name="Chen C."/>
            <person name="Bauer D."/>
            <person name="Andreopoulos W."/>
            <person name="Pangilinan J."/>
            <person name="LaButti K."/>
            <person name="Riley R."/>
            <person name="Lipzen A."/>
            <person name="Clum A."/>
            <person name="Drula E."/>
            <person name="Henrissat B."/>
            <person name="Kohler A."/>
            <person name="Grigoriev I.V."/>
            <person name="Martin F.M."/>
            <person name="Hacquard S."/>
        </authorList>
    </citation>
    <scope>NUCLEOTIDE SEQUENCE</scope>
    <source>
        <strain evidence="2">MPI-CAGE-AT-0147</strain>
    </source>
</reference>
<dbReference type="EMBL" id="JAGMUV010000039">
    <property type="protein sequence ID" value="KAH7112035.1"/>
    <property type="molecule type" value="Genomic_DNA"/>
</dbReference>
<name>A0A9P9D224_9HYPO</name>
<evidence type="ECO:0000313" key="2">
    <source>
        <dbReference type="EMBL" id="KAH7112035.1"/>
    </source>
</evidence>
<proteinExistence type="predicted"/>